<dbReference type="GO" id="GO:0005694">
    <property type="term" value="C:chromosome"/>
    <property type="evidence" value="ECO:0007669"/>
    <property type="project" value="TreeGrafter"/>
</dbReference>
<evidence type="ECO:0000313" key="4">
    <source>
        <dbReference type="Proteomes" id="UP000182932"/>
    </source>
</evidence>
<feature type="region of interest" description="Disordered" evidence="1">
    <location>
        <begin position="1"/>
        <end position="32"/>
    </location>
</feature>
<dbReference type="Proteomes" id="UP000182932">
    <property type="component" value="Unassembled WGS sequence"/>
</dbReference>
<organism evidence="3 4">
    <name type="scientific">Marinovum algicola</name>
    <dbReference type="NCBI Taxonomy" id="42444"/>
    <lineage>
        <taxon>Bacteria</taxon>
        <taxon>Pseudomonadati</taxon>
        <taxon>Pseudomonadota</taxon>
        <taxon>Alphaproteobacteria</taxon>
        <taxon>Rhodobacterales</taxon>
        <taxon>Roseobacteraceae</taxon>
        <taxon>Marinovum</taxon>
    </lineage>
</organism>
<proteinExistence type="predicted"/>
<dbReference type="InterPro" id="IPR036086">
    <property type="entry name" value="ParB/Sulfiredoxin_sf"/>
</dbReference>
<dbReference type="RefSeq" id="WP_074837670.1">
    <property type="nucleotide sequence ID" value="NZ_CATLQZ010000011.1"/>
</dbReference>
<sequence length="360" mass="39817">MTRKRRMFQIDIPEEAVAPPAPSGNSARRGPMASAIAENAEALQARKTAAEQIREENDALAHEFVALREAGHVVQRLPLDQVHCAMLVRDRMPGEDVELGELVTSIRDTGLSNPIRVLPRPDGGGYELVQGYRRLGAYRVLYQETEAEDWAEIPALIMPGAPDVAGLYRRMVDENVIRKDLSFAEMARAAQVYAEDPSTSVSTAHDAVAELFQSAPYSKRSYIRLFAVMLEHLGEVLFYPTEIPRALGIELGRALKTSPDLARRIAETLKPMAGRDPDEEIAVLRELVGIGHPAPPAREPAERKGRASRTKTTFHIRSNAGQVKCTAAQGRLEIKVDRDFSSIERKRLEQAITALIDGLE</sequence>
<keyword evidence="4" id="KW-1185">Reference proteome</keyword>
<dbReference type="AlphaFoldDB" id="A0A975WCM6"/>
<dbReference type="SMART" id="SM00470">
    <property type="entry name" value="ParB"/>
    <property type="match status" value="1"/>
</dbReference>
<dbReference type="PANTHER" id="PTHR33375:SF1">
    <property type="entry name" value="CHROMOSOME-PARTITIONING PROTEIN PARB-RELATED"/>
    <property type="match status" value="1"/>
</dbReference>
<dbReference type="SUPFAM" id="SSF110849">
    <property type="entry name" value="ParB/Sulfiredoxin"/>
    <property type="match status" value="1"/>
</dbReference>
<evidence type="ECO:0000259" key="2">
    <source>
        <dbReference type="SMART" id="SM00470"/>
    </source>
</evidence>
<name>A0A975WCM6_9RHOB</name>
<reference evidence="3 4" key="1">
    <citation type="submission" date="2016-10" db="EMBL/GenBank/DDBJ databases">
        <authorList>
            <person name="Varghese N."/>
            <person name="Submissions S."/>
        </authorList>
    </citation>
    <scope>NUCLEOTIDE SEQUENCE [LARGE SCALE GENOMIC DNA]</scope>
    <source>
        <strain evidence="3 4">FF3</strain>
    </source>
</reference>
<dbReference type="PANTHER" id="PTHR33375">
    <property type="entry name" value="CHROMOSOME-PARTITIONING PROTEIN PARB-RELATED"/>
    <property type="match status" value="1"/>
</dbReference>
<dbReference type="InterPro" id="IPR050336">
    <property type="entry name" value="Chromosome_partition/occlusion"/>
</dbReference>
<feature type="domain" description="ParB-like N-terminal" evidence="2">
    <location>
        <begin position="75"/>
        <end position="176"/>
    </location>
</feature>
<evidence type="ECO:0000313" key="3">
    <source>
        <dbReference type="EMBL" id="SEJ92632.1"/>
    </source>
</evidence>
<gene>
    <name evidence="3" type="ORF">SAMN04487940_11433</name>
</gene>
<dbReference type="Pfam" id="PF02195">
    <property type="entry name" value="ParB_N"/>
    <property type="match status" value="1"/>
</dbReference>
<dbReference type="EMBL" id="FNYY01000014">
    <property type="protein sequence ID" value="SEJ92632.1"/>
    <property type="molecule type" value="Genomic_DNA"/>
</dbReference>
<evidence type="ECO:0000256" key="1">
    <source>
        <dbReference type="SAM" id="MobiDB-lite"/>
    </source>
</evidence>
<dbReference type="InterPro" id="IPR003115">
    <property type="entry name" value="ParB_N"/>
</dbReference>
<dbReference type="GeneID" id="80819699"/>
<protein>
    <submittedName>
        <fullName evidence="3">Chromosome partitioning protein, ParB family</fullName>
    </submittedName>
</protein>
<comment type="caution">
    <text evidence="3">The sequence shown here is derived from an EMBL/GenBank/DDBJ whole genome shotgun (WGS) entry which is preliminary data.</text>
</comment>
<dbReference type="GO" id="GO:0007059">
    <property type="term" value="P:chromosome segregation"/>
    <property type="evidence" value="ECO:0007669"/>
    <property type="project" value="TreeGrafter"/>
</dbReference>
<accession>A0A975WCM6</accession>
<dbReference type="Gene3D" id="3.90.1530.30">
    <property type="match status" value="1"/>
</dbReference>